<dbReference type="PANTHER" id="PTHR10695:SF46">
    <property type="entry name" value="BIFUNCTIONAL COENZYME A SYNTHASE-RELATED"/>
    <property type="match status" value="1"/>
</dbReference>
<evidence type="ECO:0000259" key="1">
    <source>
        <dbReference type="Pfam" id="PF01467"/>
    </source>
</evidence>
<evidence type="ECO:0000313" key="2">
    <source>
        <dbReference type="EMBL" id="CAI5758986.1"/>
    </source>
</evidence>
<dbReference type="SUPFAM" id="SSF52374">
    <property type="entry name" value="Nucleotidylyl transferase"/>
    <property type="match status" value="1"/>
</dbReference>
<dbReference type="InterPro" id="IPR004821">
    <property type="entry name" value="Cyt_trans-like"/>
</dbReference>
<comment type="caution">
    <text evidence="2">The sequence shown here is derived from an EMBL/GenBank/DDBJ whole genome shotgun (WGS) entry which is preliminary data.</text>
</comment>
<dbReference type="InterPro" id="IPR014729">
    <property type="entry name" value="Rossmann-like_a/b/a_fold"/>
</dbReference>
<gene>
    <name evidence="2" type="ORF">CANVERA_P3495</name>
</gene>
<proteinExistence type="predicted"/>
<sequence length="291" mass="33724">MMVNPVIIIEDPINYDYSDFITSINHNFTNSSQLDLLITGNIVDASDLNEILFKYYSLIRKLNPNYQFKINILFNLLGYKIKELSLNWNKGYMVNNEADFKFLNLENANYKLKSEHLSDVHDYKTSMHFNTTACGGTFDHLHEGHKILLSMSVFLTRQDLIIGITGAELLKNKKFKEVLQSFDYRRAEVAKFIQLIIPKMVRFEIYEINDICGPTGYINDIDSLIVSHETKSGGEFVNSYRKKYRFKPLDITEIKVIGDENSNESNKWANKLSSTDIREAEYNKLQNIGQI</sequence>
<dbReference type="OrthoDB" id="330671at2759"/>
<dbReference type="EMBL" id="CANTUO010000003">
    <property type="protein sequence ID" value="CAI5758986.1"/>
    <property type="molecule type" value="Genomic_DNA"/>
</dbReference>
<reference evidence="2" key="1">
    <citation type="submission" date="2022-12" db="EMBL/GenBank/DDBJ databases">
        <authorList>
            <person name="Brejova B."/>
        </authorList>
    </citation>
    <scope>NUCLEOTIDE SEQUENCE</scope>
</reference>
<dbReference type="Proteomes" id="UP001152885">
    <property type="component" value="Unassembled WGS sequence"/>
</dbReference>
<dbReference type="GO" id="GO:0015937">
    <property type="term" value="P:coenzyme A biosynthetic process"/>
    <property type="evidence" value="ECO:0007669"/>
    <property type="project" value="TreeGrafter"/>
</dbReference>
<name>A0A9W4XE44_9ASCO</name>
<dbReference type="PANTHER" id="PTHR10695">
    <property type="entry name" value="DEPHOSPHO-COA KINASE-RELATED"/>
    <property type="match status" value="1"/>
</dbReference>
<accession>A0A9W4XE44</accession>
<dbReference type="Gene3D" id="3.40.50.620">
    <property type="entry name" value="HUPs"/>
    <property type="match status" value="1"/>
</dbReference>
<evidence type="ECO:0000313" key="3">
    <source>
        <dbReference type="Proteomes" id="UP001152885"/>
    </source>
</evidence>
<protein>
    <recommendedName>
        <fullName evidence="1">Cytidyltransferase-like domain-containing protein</fullName>
    </recommendedName>
</protein>
<dbReference type="NCBIfam" id="NF001985">
    <property type="entry name" value="PRK00777.1"/>
    <property type="match status" value="1"/>
</dbReference>
<dbReference type="Pfam" id="PF01467">
    <property type="entry name" value="CTP_transf_like"/>
    <property type="match status" value="1"/>
</dbReference>
<feature type="domain" description="Cytidyltransferase-like" evidence="1">
    <location>
        <begin position="134"/>
        <end position="279"/>
    </location>
</feature>
<dbReference type="GO" id="GO:0004140">
    <property type="term" value="F:dephospho-CoA kinase activity"/>
    <property type="evidence" value="ECO:0007669"/>
    <property type="project" value="TreeGrafter"/>
</dbReference>
<dbReference type="AlphaFoldDB" id="A0A9W4XE44"/>
<keyword evidence="3" id="KW-1185">Reference proteome</keyword>
<organism evidence="2 3">
    <name type="scientific">Candida verbasci</name>
    <dbReference type="NCBI Taxonomy" id="1227364"/>
    <lineage>
        <taxon>Eukaryota</taxon>
        <taxon>Fungi</taxon>
        <taxon>Dikarya</taxon>
        <taxon>Ascomycota</taxon>
        <taxon>Saccharomycotina</taxon>
        <taxon>Pichiomycetes</taxon>
        <taxon>Debaryomycetaceae</taxon>
        <taxon>Candida/Lodderomyces clade</taxon>
        <taxon>Candida</taxon>
    </lineage>
</organism>